<organism evidence="1">
    <name type="scientific">Anguilla anguilla</name>
    <name type="common">European freshwater eel</name>
    <name type="synonym">Muraena anguilla</name>
    <dbReference type="NCBI Taxonomy" id="7936"/>
    <lineage>
        <taxon>Eukaryota</taxon>
        <taxon>Metazoa</taxon>
        <taxon>Chordata</taxon>
        <taxon>Craniata</taxon>
        <taxon>Vertebrata</taxon>
        <taxon>Euteleostomi</taxon>
        <taxon>Actinopterygii</taxon>
        <taxon>Neopterygii</taxon>
        <taxon>Teleostei</taxon>
        <taxon>Anguilliformes</taxon>
        <taxon>Anguillidae</taxon>
        <taxon>Anguilla</taxon>
    </lineage>
</organism>
<proteinExistence type="predicted"/>
<dbReference type="EMBL" id="GBXM01020003">
    <property type="protein sequence ID" value="JAH88574.1"/>
    <property type="molecule type" value="Transcribed_RNA"/>
</dbReference>
<protein>
    <submittedName>
        <fullName evidence="1">Uncharacterized protein</fullName>
    </submittedName>
</protein>
<accession>A0A0E9WDV3</accession>
<reference evidence="1" key="2">
    <citation type="journal article" date="2015" name="Fish Shellfish Immunol.">
        <title>Early steps in the European eel (Anguilla anguilla)-Vibrio vulnificus interaction in the gills: Role of the RtxA13 toxin.</title>
        <authorList>
            <person name="Callol A."/>
            <person name="Pajuelo D."/>
            <person name="Ebbesson L."/>
            <person name="Teles M."/>
            <person name="MacKenzie S."/>
            <person name="Amaro C."/>
        </authorList>
    </citation>
    <scope>NUCLEOTIDE SEQUENCE</scope>
</reference>
<dbReference type="AlphaFoldDB" id="A0A0E9WDV3"/>
<evidence type="ECO:0000313" key="1">
    <source>
        <dbReference type="EMBL" id="JAH88574.1"/>
    </source>
</evidence>
<reference evidence="1" key="1">
    <citation type="submission" date="2014-11" db="EMBL/GenBank/DDBJ databases">
        <authorList>
            <person name="Amaro Gonzalez C."/>
        </authorList>
    </citation>
    <scope>NUCLEOTIDE SEQUENCE</scope>
</reference>
<name>A0A0E9WDV3_ANGAN</name>
<sequence length="44" mass="5261">MPLNVPQRRQQKTFLPLFYSQPFSMSKNTSNCIRSIKTVLHIYF</sequence>